<dbReference type="Gene3D" id="3.60.21.10">
    <property type="match status" value="1"/>
</dbReference>
<dbReference type="PANTHER" id="PTHR40446:SF2">
    <property type="entry name" value="N-ACETYLGLUCOSAMINE-1-PHOSPHODIESTER ALPHA-N-ACETYLGLUCOSAMINIDASE"/>
    <property type="match status" value="1"/>
</dbReference>
<dbReference type="SUPFAM" id="SSF56300">
    <property type="entry name" value="Metallo-dependent phosphatases"/>
    <property type="match status" value="1"/>
</dbReference>
<reference evidence="2 3" key="1">
    <citation type="submission" date="2021-01" db="EMBL/GenBank/DDBJ databases">
        <title>Streptomyces acididurans sp. nov., isolated from a peat swamp forest soil.</title>
        <authorList>
            <person name="Chantavorakit T."/>
            <person name="Duangmal K."/>
        </authorList>
    </citation>
    <scope>NUCLEOTIDE SEQUENCE [LARGE SCALE GENOMIC DNA]</scope>
    <source>
        <strain evidence="2 3">KK5PA1</strain>
    </source>
</reference>
<dbReference type="InterPro" id="IPR018711">
    <property type="entry name" value="NAGPA"/>
</dbReference>
<evidence type="ECO:0000313" key="3">
    <source>
        <dbReference type="Proteomes" id="UP000749040"/>
    </source>
</evidence>
<evidence type="ECO:0000313" key="2">
    <source>
        <dbReference type="EMBL" id="MBM9503738.1"/>
    </source>
</evidence>
<dbReference type="Proteomes" id="UP000749040">
    <property type="component" value="Unassembled WGS sequence"/>
</dbReference>
<sequence length="1153" mass="118611">MRKSRAGAAARPAYNRTTRRGWRSLGIGVLTAAAAGTMFGGPVLAHADTGDQPSATQSWLPTTPDLWPTVVDQSRTPSIPITSGVTEHSETYDTVAGRQHAQVLHADLTNSNVRLGTVEAHDKLTDPPAEAISSMADRTGAVAGVNGDFFAINSTNRPSGMVVTDGKLIKSPNSGWTSDMWVRQDGTVGIGTETYAGTVTDGSASHAIKSVNTLDDLSSNSLVRVTPDLGAGGTIPSSTVVTGKVGTGGFVVDSVATGVKSLGALPDGTEALVGAKASATWLNTNVHVGDTLAVSEKLSPDDGVRTAISGGALLVQDGKMSVPLQAGGENNVDYPVTGLGVSKDGKHVIIATFDGRLTEGVAEGLTRPEFAQWMMKQGAYNAILFDTGGSTEMVARKPGDAHVSVMNTPSDGAERPVANGIFVYSTAPAPTEATNVVINDGTPVTTVPGATIAVPVYATDALQNPSDSTVDVQVQPSSLATWSNGELTVTGTGEGTITATSAGATTSQPLEVAKKLTSLSVSPDAPDLPNGHTQQLTLKGTADGASGTAAQVPAEAAQWSVSDPSLGSVDAHGLFTADSDNGGLEKVTATVGGAGATSTIAVGEVASTVDPMDDVADWSLRNTTGQPATLANSPGDVPPGSTAPGSMALTYTMPAGSGVRQLVLSPKNTLTVGPDAEGVDPARIGIWVKGDAKGLWFAESYVDIAGTTTTLYPTYVTFNGWQLVAADIPPGLSFPLHIGFVDFLALNTTSTYAGTVKVGGLEALYSPRPVVAPTYTAVPQNPSWLSYEENAANFSSQGDTMLLGDDAHMVASDPGSASSKVLDAAKARIPSLPAQARPDQVQMLGDMPDDGAPADLAYAKQKISEFGVPYHDVVGNHEISQGALPENGNFAAAFGDTHYSYTAGAADVIVTDNAHGGLLSSDAYQVPARSQYPWLVDQLTNAQSKAVFVVTHMPAYDPHPAANSQFGDRWEAQMYLRIVQKYQASHPDKHVIMLYGHARGFAEQILDPQGNNVPAKAGGVPQFTVADLGMPAYATSDKGGFEHFGLFHVSPSGDIQFSVEGVFTSIGVTAPQPGLTVGGHETLTATGTQIAGDNFTPPTVPIADPVSHVWSSSDPRVASVDAVTGEVTANRPGTADITVTAGGVTGKVTLTVG</sequence>
<keyword evidence="2" id="KW-0326">Glycosidase</keyword>
<keyword evidence="3" id="KW-1185">Reference proteome</keyword>
<evidence type="ECO:0000259" key="1">
    <source>
        <dbReference type="SMART" id="SM00635"/>
    </source>
</evidence>
<dbReference type="Pfam" id="PF09992">
    <property type="entry name" value="NAGPA"/>
    <property type="match status" value="1"/>
</dbReference>
<dbReference type="SUPFAM" id="SSF49373">
    <property type="entry name" value="Invasin/intimin cell-adhesion fragments"/>
    <property type="match status" value="1"/>
</dbReference>
<accession>A0ABS2TP33</accession>
<dbReference type="RefSeq" id="WP_205355604.1">
    <property type="nucleotide sequence ID" value="NZ_JADKYB010000002.1"/>
</dbReference>
<organism evidence="2 3">
    <name type="scientific">Actinacidiphila acididurans</name>
    <dbReference type="NCBI Taxonomy" id="2784346"/>
    <lineage>
        <taxon>Bacteria</taxon>
        <taxon>Bacillati</taxon>
        <taxon>Actinomycetota</taxon>
        <taxon>Actinomycetes</taxon>
        <taxon>Kitasatosporales</taxon>
        <taxon>Streptomycetaceae</taxon>
        <taxon>Actinacidiphila</taxon>
    </lineage>
</organism>
<feature type="domain" description="BIG2" evidence="1">
    <location>
        <begin position="515"/>
        <end position="601"/>
    </location>
</feature>
<keyword evidence="2" id="KW-0378">Hydrolase</keyword>
<protein>
    <submittedName>
        <fullName evidence="2">Phosphodiester glycosidase family protein</fullName>
    </submittedName>
</protein>
<feature type="domain" description="BIG2" evidence="1">
    <location>
        <begin position="1062"/>
        <end position="1151"/>
    </location>
</feature>
<comment type="caution">
    <text evidence="2">The sequence shown here is derived from an EMBL/GenBank/DDBJ whole genome shotgun (WGS) entry which is preliminary data.</text>
</comment>
<dbReference type="InterPro" id="IPR008964">
    <property type="entry name" value="Invasin/intimin_cell_adhesion"/>
</dbReference>
<dbReference type="InterPro" id="IPR003343">
    <property type="entry name" value="Big_2"/>
</dbReference>
<feature type="domain" description="BIG2" evidence="1">
    <location>
        <begin position="432"/>
        <end position="511"/>
    </location>
</feature>
<gene>
    <name evidence="2" type="ORF">ITX44_04165</name>
</gene>
<dbReference type="InterPro" id="IPR029052">
    <property type="entry name" value="Metallo-depent_PP-like"/>
</dbReference>
<dbReference type="EMBL" id="JADKYB010000002">
    <property type="protein sequence ID" value="MBM9503738.1"/>
    <property type="molecule type" value="Genomic_DNA"/>
</dbReference>
<name>A0ABS2TP33_9ACTN</name>
<dbReference type="PANTHER" id="PTHR40446">
    <property type="entry name" value="N-ACETYLGLUCOSAMINE-1-PHOSPHODIESTER ALPHA-N-ACETYLGLUCOSAMINIDASE"/>
    <property type="match status" value="1"/>
</dbReference>
<dbReference type="GO" id="GO:0016798">
    <property type="term" value="F:hydrolase activity, acting on glycosyl bonds"/>
    <property type="evidence" value="ECO:0007669"/>
    <property type="project" value="UniProtKB-KW"/>
</dbReference>
<dbReference type="Pfam" id="PF00149">
    <property type="entry name" value="Metallophos"/>
    <property type="match status" value="1"/>
</dbReference>
<proteinExistence type="predicted"/>
<dbReference type="SMART" id="SM00635">
    <property type="entry name" value="BID_2"/>
    <property type="match status" value="3"/>
</dbReference>
<dbReference type="InterPro" id="IPR004843">
    <property type="entry name" value="Calcineurin-like_PHP"/>
</dbReference>
<dbReference type="Pfam" id="PF02368">
    <property type="entry name" value="Big_2"/>
    <property type="match status" value="2"/>
</dbReference>
<dbReference type="Gene3D" id="2.60.40.1080">
    <property type="match status" value="2"/>
</dbReference>